<dbReference type="PANTHER" id="PTHR12128">
    <property type="entry name" value="DIHYDRODIPICOLINATE SYNTHASE"/>
    <property type="match status" value="1"/>
</dbReference>
<dbReference type="RefSeq" id="WP_093919467.1">
    <property type="nucleotide sequence ID" value="NZ_FONW01000003.1"/>
</dbReference>
<evidence type="ECO:0000313" key="2">
    <source>
        <dbReference type="EMBL" id="SFF18300.1"/>
    </source>
</evidence>
<dbReference type="Proteomes" id="UP000198964">
    <property type="component" value="Unassembled WGS sequence"/>
</dbReference>
<dbReference type="InterPro" id="IPR013785">
    <property type="entry name" value="Aldolase_TIM"/>
</dbReference>
<protein>
    <submittedName>
        <fullName evidence="2">Dihydrodipicolinate synthase/N-acetylneuraminate lyase</fullName>
    </submittedName>
</protein>
<evidence type="ECO:0000256" key="1">
    <source>
        <dbReference type="ARBA" id="ARBA00023239"/>
    </source>
</evidence>
<dbReference type="EMBL" id="FONW01000003">
    <property type="protein sequence ID" value="SFF18300.1"/>
    <property type="molecule type" value="Genomic_DNA"/>
</dbReference>
<proteinExistence type="predicted"/>
<sequence length="355" mass="39785">MNYSKIPKDVLTRFRQGVVIPALPLALNKSRKLDERRQRALMRYYLDAEAGGVAVAVHTTQFEIRLPKIGLFEPVLEIAREEFDNFQHRAQKPVIRIAGVIGRTEQAVAEARLALKNGFHAVLLSMAAFAEDSNTAILAHCQAVAEVIPVIGFYLQPAVGGRKLDVGFWCEFARIENVIAIKMAPFNRYHTLDVVRGVVESGRADQIALYTGNDDNIVVDLLSEYQIPVNSIIHSKRVVGGLLGHWAVWTRAAVNLLERVQSGKLDRHVKEALVLAHQVTDTNAAFFDVAHNFAGCIVGLHEVLRRQGLLEGVWTLDEREVLTPEQKAEIDRIYAAYPHLNDDEFVAQNRDKWLS</sequence>
<dbReference type="CDD" id="cd00408">
    <property type="entry name" value="DHDPS-like"/>
    <property type="match status" value="1"/>
</dbReference>
<dbReference type="SUPFAM" id="SSF51569">
    <property type="entry name" value="Aldolase"/>
    <property type="match status" value="1"/>
</dbReference>
<keyword evidence="3" id="KW-1185">Reference proteome</keyword>
<dbReference type="Pfam" id="PF00701">
    <property type="entry name" value="DHDPS"/>
    <property type="match status" value="1"/>
</dbReference>
<dbReference type="InterPro" id="IPR002220">
    <property type="entry name" value="DapA-like"/>
</dbReference>
<dbReference type="SMART" id="SM01130">
    <property type="entry name" value="DHDPS"/>
    <property type="match status" value="1"/>
</dbReference>
<dbReference type="STRING" id="655355.SAMN05216283_10327"/>
<dbReference type="GO" id="GO:0008840">
    <property type="term" value="F:4-hydroxy-tetrahydrodipicolinate synthase activity"/>
    <property type="evidence" value="ECO:0007669"/>
    <property type="project" value="TreeGrafter"/>
</dbReference>
<reference evidence="2 3" key="1">
    <citation type="submission" date="2016-10" db="EMBL/GenBank/DDBJ databases">
        <authorList>
            <person name="de Groot N.N."/>
        </authorList>
    </citation>
    <scope>NUCLEOTIDE SEQUENCE [LARGE SCALE GENOMIC DNA]</scope>
    <source>
        <strain evidence="2 3">CGMCC 1.9156</strain>
    </source>
</reference>
<gene>
    <name evidence="2" type="ORF">SAMN05216283_10327</name>
</gene>
<organism evidence="2 3">
    <name type="scientific">Sunxiuqinia elliptica</name>
    <dbReference type="NCBI Taxonomy" id="655355"/>
    <lineage>
        <taxon>Bacteria</taxon>
        <taxon>Pseudomonadati</taxon>
        <taxon>Bacteroidota</taxon>
        <taxon>Bacteroidia</taxon>
        <taxon>Marinilabiliales</taxon>
        <taxon>Prolixibacteraceae</taxon>
        <taxon>Sunxiuqinia</taxon>
    </lineage>
</organism>
<evidence type="ECO:0000313" key="3">
    <source>
        <dbReference type="Proteomes" id="UP000198964"/>
    </source>
</evidence>
<keyword evidence="1 2" id="KW-0456">Lyase</keyword>
<name>A0A1I2GMS3_9BACT</name>
<dbReference type="AlphaFoldDB" id="A0A1I2GMS3"/>
<accession>A0A1I2GMS3</accession>
<dbReference type="PANTHER" id="PTHR12128:SF51">
    <property type="entry name" value="BLL4205 PROTEIN"/>
    <property type="match status" value="1"/>
</dbReference>
<dbReference type="Gene3D" id="3.20.20.70">
    <property type="entry name" value="Aldolase class I"/>
    <property type="match status" value="1"/>
</dbReference>